<evidence type="ECO:0000256" key="10">
    <source>
        <dbReference type="RuleBase" id="RU361274"/>
    </source>
</evidence>
<comment type="catalytic activity">
    <reaction evidence="1">
        <text>inosine + phosphate = alpha-D-ribose 1-phosphate + hypoxanthine</text>
        <dbReference type="Rhea" id="RHEA:27646"/>
        <dbReference type="ChEBI" id="CHEBI:17368"/>
        <dbReference type="ChEBI" id="CHEBI:17596"/>
        <dbReference type="ChEBI" id="CHEBI:43474"/>
        <dbReference type="ChEBI" id="CHEBI:57720"/>
        <dbReference type="EC" id="2.4.2.1"/>
    </reaction>
    <physiologicalReaction direction="left-to-right" evidence="1">
        <dbReference type="Rhea" id="RHEA:27647"/>
    </physiologicalReaction>
</comment>
<evidence type="ECO:0000313" key="11">
    <source>
        <dbReference type="EMBL" id="SMO41207.1"/>
    </source>
</evidence>
<evidence type="ECO:0000256" key="8">
    <source>
        <dbReference type="ARBA" id="ARBA00048968"/>
    </source>
</evidence>
<dbReference type="CDD" id="cd16833">
    <property type="entry name" value="YfiH"/>
    <property type="match status" value="1"/>
</dbReference>
<keyword evidence="4" id="KW-0479">Metal-binding</keyword>
<gene>
    <name evidence="11" type="ORF">SAMN06265218_102112</name>
</gene>
<dbReference type="GO" id="GO:0005507">
    <property type="term" value="F:copper ion binding"/>
    <property type="evidence" value="ECO:0007669"/>
    <property type="project" value="TreeGrafter"/>
</dbReference>
<dbReference type="SUPFAM" id="SSF64438">
    <property type="entry name" value="CNF1/YfiH-like putative cysteine hydrolases"/>
    <property type="match status" value="1"/>
</dbReference>
<dbReference type="PANTHER" id="PTHR30616:SF2">
    <property type="entry name" value="PURINE NUCLEOSIDE PHOSPHORYLASE LACC1"/>
    <property type="match status" value="1"/>
</dbReference>
<name>A0A521B299_9BACT</name>
<dbReference type="GO" id="GO:0017061">
    <property type="term" value="F:S-methyl-5-thioadenosine phosphorylase activity"/>
    <property type="evidence" value="ECO:0007669"/>
    <property type="project" value="UniProtKB-EC"/>
</dbReference>
<evidence type="ECO:0000256" key="9">
    <source>
        <dbReference type="ARBA" id="ARBA00049893"/>
    </source>
</evidence>
<proteinExistence type="inferred from homology"/>
<dbReference type="PANTHER" id="PTHR30616">
    <property type="entry name" value="UNCHARACTERIZED PROTEIN YFIH"/>
    <property type="match status" value="1"/>
</dbReference>
<keyword evidence="6" id="KW-0862">Zinc</keyword>
<dbReference type="Pfam" id="PF02578">
    <property type="entry name" value="Cu-oxidase_4"/>
    <property type="match status" value="1"/>
</dbReference>
<protein>
    <recommendedName>
        <fullName evidence="10">Purine nucleoside phosphorylase</fullName>
    </recommendedName>
</protein>
<sequence length="254" mass="28041">MNISSSDFSYIIPHTAVENDRVEAWFVLKNQGHSLAGSRVEGLNLGFNTQDEESVVARNRLLLFEDLGIDPKWVALADQVHGSRVQVVTDDGTYASTDGLITTLPGLTLAIQVADCAAVLIWDSSSQVIGAFHAGWRGAVAEIIPRGLAMMKRRGAASKSLRAFVSPCISLENFEVGPEVAEQFPSPFVDWDTYHKPHVDLKGFIRNQLRSEGLKDSHIEVSGECTVAGSRDYYSYRREGEESGRMMALIRIKR</sequence>
<organism evidence="11 12">
    <name type="scientific">Fodinibius sediminis</name>
    <dbReference type="NCBI Taxonomy" id="1214077"/>
    <lineage>
        <taxon>Bacteria</taxon>
        <taxon>Pseudomonadati</taxon>
        <taxon>Balneolota</taxon>
        <taxon>Balneolia</taxon>
        <taxon>Balneolales</taxon>
        <taxon>Balneolaceae</taxon>
        <taxon>Fodinibius</taxon>
    </lineage>
</organism>
<dbReference type="NCBIfam" id="TIGR00726">
    <property type="entry name" value="peptidoglycan editing factor PgeF"/>
    <property type="match status" value="1"/>
</dbReference>
<evidence type="ECO:0000256" key="4">
    <source>
        <dbReference type="ARBA" id="ARBA00022723"/>
    </source>
</evidence>
<evidence type="ECO:0000313" key="12">
    <source>
        <dbReference type="Proteomes" id="UP000317593"/>
    </source>
</evidence>
<dbReference type="InterPro" id="IPR011324">
    <property type="entry name" value="Cytotoxic_necrot_fac-like_cat"/>
</dbReference>
<comment type="catalytic activity">
    <reaction evidence="8">
        <text>adenosine + phosphate = alpha-D-ribose 1-phosphate + adenine</text>
        <dbReference type="Rhea" id="RHEA:27642"/>
        <dbReference type="ChEBI" id="CHEBI:16335"/>
        <dbReference type="ChEBI" id="CHEBI:16708"/>
        <dbReference type="ChEBI" id="CHEBI:43474"/>
        <dbReference type="ChEBI" id="CHEBI:57720"/>
        <dbReference type="EC" id="2.4.2.1"/>
    </reaction>
    <physiologicalReaction direction="left-to-right" evidence="8">
        <dbReference type="Rhea" id="RHEA:27643"/>
    </physiologicalReaction>
</comment>
<comment type="similarity">
    <text evidence="2 10">Belongs to the purine nucleoside phosphorylase YfiH/LACC1 family.</text>
</comment>
<evidence type="ECO:0000256" key="7">
    <source>
        <dbReference type="ARBA" id="ARBA00047989"/>
    </source>
</evidence>
<evidence type="ECO:0000256" key="2">
    <source>
        <dbReference type="ARBA" id="ARBA00007353"/>
    </source>
</evidence>
<dbReference type="InterPro" id="IPR003730">
    <property type="entry name" value="Cu_polyphenol_OxRdtase"/>
</dbReference>
<evidence type="ECO:0000256" key="6">
    <source>
        <dbReference type="ARBA" id="ARBA00022833"/>
    </source>
</evidence>
<accession>A0A521B299</accession>
<dbReference type="RefSeq" id="WP_142712998.1">
    <property type="nucleotide sequence ID" value="NZ_FXTH01000002.1"/>
</dbReference>
<dbReference type="Gene3D" id="3.60.140.10">
    <property type="entry name" value="CNF1/YfiH-like putative cysteine hydrolases"/>
    <property type="match status" value="1"/>
</dbReference>
<dbReference type="InterPro" id="IPR038371">
    <property type="entry name" value="Cu_polyphenol_OxRdtase_sf"/>
</dbReference>
<evidence type="ECO:0000256" key="1">
    <source>
        <dbReference type="ARBA" id="ARBA00000553"/>
    </source>
</evidence>
<reference evidence="11 12" key="1">
    <citation type="submission" date="2017-05" db="EMBL/GenBank/DDBJ databases">
        <authorList>
            <person name="Varghese N."/>
            <person name="Submissions S."/>
        </authorList>
    </citation>
    <scope>NUCLEOTIDE SEQUENCE [LARGE SCALE GENOMIC DNA]</scope>
    <source>
        <strain evidence="11 12">DSM 21194</strain>
    </source>
</reference>
<evidence type="ECO:0000256" key="3">
    <source>
        <dbReference type="ARBA" id="ARBA00022679"/>
    </source>
</evidence>
<dbReference type="EMBL" id="FXTH01000002">
    <property type="protein sequence ID" value="SMO41207.1"/>
    <property type="molecule type" value="Genomic_DNA"/>
</dbReference>
<keyword evidence="5" id="KW-0378">Hydrolase</keyword>
<dbReference type="OrthoDB" id="4279at2"/>
<dbReference type="Proteomes" id="UP000317593">
    <property type="component" value="Unassembled WGS sequence"/>
</dbReference>
<evidence type="ECO:0000256" key="5">
    <source>
        <dbReference type="ARBA" id="ARBA00022801"/>
    </source>
</evidence>
<dbReference type="AlphaFoldDB" id="A0A521B299"/>
<comment type="catalytic activity">
    <reaction evidence="9">
        <text>S-methyl-5'-thioadenosine + phosphate = 5-(methylsulfanyl)-alpha-D-ribose 1-phosphate + adenine</text>
        <dbReference type="Rhea" id="RHEA:11852"/>
        <dbReference type="ChEBI" id="CHEBI:16708"/>
        <dbReference type="ChEBI" id="CHEBI:17509"/>
        <dbReference type="ChEBI" id="CHEBI:43474"/>
        <dbReference type="ChEBI" id="CHEBI:58533"/>
        <dbReference type="EC" id="2.4.2.28"/>
    </reaction>
    <physiologicalReaction direction="left-to-right" evidence="9">
        <dbReference type="Rhea" id="RHEA:11853"/>
    </physiologicalReaction>
</comment>
<dbReference type="GO" id="GO:0016787">
    <property type="term" value="F:hydrolase activity"/>
    <property type="evidence" value="ECO:0007669"/>
    <property type="project" value="UniProtKB-KW"/>
</dbReference>
<keyword evidence="3" id="KW-0808">Transferase</keyword>
<comment type="catalytic activity">
    <reaction evidence="7">
        <text>adenosine + H2O + H(+) = inosine + NH4(+)</text>
        <dbReference type="Rhea" id="RHEA:24408"/>
        <dbReference type="ChEBI" id="CHEBI:15377"/>
        <dbReference type="ChEBI" id="CHEBI:15378"/>
        <dbReference type="ChEBI" id="CHEBI:16335"/>
        <dbReference type="ChEBI" id="CHEBI:17596"/>
        <dbReference type="ChEBI" id="CHEBI:28938"/>
        <dbReference type="EC" id="3.5.4.4"/>
    </reaction>
    <physiologicalReaction direction="left-to-right" evidence="7">
        <dbReference type="Rhea" id="RHEA:24409"/>
    </physiologicalReaction>
</comment>
<keyword evidence="12" id="KW-1185">Reference proteome</keyword>